<dbReference type="Proteomes" id="UP001320420">
    <property type="component" value="Unassembled WGS sequence"/>
</dbReference>
<name>A0AAN9UVB9_9PEZI</name>
<reference evidence="1 2" key="1">
    <citation type="submission" date="2024-02" db="EMBL/GenBank/DDBJ databases">
        <title>De novo assembly and annotation of 12 fungi associated with fruit tree decline syndrome in Ontario, Canada.</title>
        <authorList>
            <person name="Sulman M."/>
            <person name="Ellouze W."/>
            <person name="Ilyukhin E."/>
        </authorList>
    </citation>
    <scope>NUCLEOTIDE SEQUENCE [LARGE SCALE GENOMIC DNA]</scope>
    <source>
        <strain evidence="1 2">M11/M66-122</strain>
    </source>
</reference>
<gene>
    <name evidence="1" type="ORF">SLS62_003430</name>
</gene>
<protein>
    <submittedName>
        <fullName evidence="1">Uncharacterized protein</fullName>
    </submittedName>
</protein>
<evidence type="ECO:0000313" key="1">
    <source>
        <dbReference type="EMBL" id="KAK7754646.1"/>
    </source>
</evidence>
<keyword evidence="2" id="KW-1185">Reference proteome</keyword>
<sequence>MGAGVRHLARIYMSGSNAQRDQSKKPLILGDYCLMRGDAENRILEYARKSGGAVQACVAKPGIIEDPSKIGALEKVGRIVLRSIVGLFKVNVDIIAAALLNQAVNGFEKDTLQNEDLSRIGTVVCSTNISD</sequence>
<proteinExistence type="predicted"/>
<accession>A0AAN9UVB9</accession>
<organism evidence="1 2">
    <name type="scientific">Diatrype stigma</name>
    <dbReference type="NCBI Taxonomy" id="117547"/>
    <lineage>
        <taxon>Eukaryota</taxon>
        <taxon>Fungi</taxon>
        <taxon>Dikarya</taxon>
        <taxon>Ascomycota</taxon>
        <taxon>Pezizomycotina</taxon>
        <taxon>Sordariomycetes</taxon>
        <taxon>Xylariomycetidae</taxon>
        <taxon>Xylariales</taxon>
        <taxon>Diatrypaceae</taxon>
        <taxon>Diatrype</taxon>
    </lineage>
</organism>
<evidence type="ECO:0000313" key="2">
    <source>
        <dbReference type="Proteomes" id="UP001320420"/>
    </source>
</evidence>
<dbReference type="AlphaFoldDB" id="A0AAN9UVB9"/>
<dbReference type="Gene3D" id="3.40.50.720">
    <property type="entry name" value="NAD(P)-binding Rossmann-like Domain"/>
    <property type="match status" value="1"/>
</dbReference>
<comment type="caution">
    <text evidence="1">The sequence shown here is derived from an EMBL/GenBank/DDBJ whole genome shotgun (WGS) entry which is preliminary data.</text>
</comment>
<dbReference type="EMBL" id="JAKJXP020000019">
    <property type="protein sequence ID" value="KAK7754646.1"/>
    <property type="molecule type" value="Genomic_DNA"/>
</dbReference>